<evidence type="ECO:0000313" key="4">
    <source>
        <dbReference type="Proteomes" id="UP000595917"/>
    </source>
</evidence>
<sequence>MEVYRPFRFALFVYDLFRLVFVVCMVAFFSPSMGDPGSRIMPYIFFAAPNALFPLMSLFIWASLARYASYLPLYLAGKLIGIGSFIAWLGFSFNNILVSLPMNAVSGLMILGLTLLLCLADIGTILGVSLLLRRIGPRQTEEGRLQARESSEEPAGEPDNGGF</sequence>
<protein>
    <submittedName>
        <fullName evidence="3">Uncharacterized protein</fullName>
    </submittedName>
</protein>
<keyword evidence="2" id="KW-1133">Transmembrane helix</keyword>
<dbReference type="EMBL" id="CP067089">
    <property type="protein sequence ID" value="QQO09671.1"/>
    <property type="molecule type" value="Genomic_DNA"/>
</dbReference>
<feature type="compositionally biased region" description="Basic and acidic residues" evidence="1">
    <location>
        <begin position="141"/>
        <end position="151"/>
    </location>
</feature>
<keyword evidence="2" id="KW-0472">Membrane</keyword>
<name>A0A7T7XNN6_9SPIR</name>
<reference evidence="3" key="1">
    <citation type="submission" date="2021-01" db="EMBL/GenBank/DDBJ databases">
        <title>Description of Breznakiella homolactica.</title>
        <authorList>
            <person name="Song Y."/>
            <person name="Brune A."/>
        </authorList>
    </citation>
    <scope>NUCLEOTIDE SEQUENCE</scope>
    <source>
        <strain evidence="3">RmG30</strain>
    </source>
</reference>
<feature type="region of interest" description="Disordered" evidence="1">
    <location>
        <begin position="141"/>
        <end position="163"/>
    </location>
</feature>
<dbReference type="Proteomes" id="UP000595917">
    <property type="component" value="Chromosome"/>
</dbReference>
<dbReference type="RefSeq" id="WP_215626974.1">
    <property type="nucleotide sequence ID" value="NZ_CP067089.2"/>
</dbReference>
<feature type="transmembrane region" description="Helical" evidence="2">
    <location>
        <begin position="7"/>
        <end position="28"/>
    </location>
</feature>
<keyword evidence="4" id="KW-1185">Reference proteome</keyword>
<accession>A0A7T7XNN6</accession>
<proteinExistence type="predicted"/>
<dbReference type="AlphaFoldDB" id="A0A7T7XNN6"/>
<dbReference type="KEGG" id="bhc:JFL75_01765"/>
<evidence type="ECO:0000256" key="2">
    <source>
        <dbReference type="SAM" id="Phobius"/>
    </source>
</evidence>
<keyword evidence="2" id="KW-0812">Transmembrane</keyword>
<feature type="transmembrane region" description="Helical" evidence="2">
    <location>
        <begin position="40"/>
        <end position="61"/>
    </location>
</feature>
<evidence type="ECO:0000313" key="3">
    <source>
        <dbReference type="EMBL" id="QQO09671.1"/>
    </source>
</evidence>
<feature type="transmembrane region" description="Helical" evidence="2">
    <location>
        <begin position="73"/>
        <end position="93"/>
    </location>
</feature>
<evidence type="ECO:0000256" key="1">
    <source>
        <dbReference type="SAM" id="MobiDB-lite"/>
    </source>
</evidence>
<gene>
    <name evidence="3" type="ORF">JFL75_01765</name>
</gene>
<organism evidence="3 4">
    <name type="scientific">Breznakiella homolactica</name>
    <dbReference type="NCBI Taxonomy" id="2798577"/>
    <lineage>
        <taxon>Bacteria</taxon>
        <taxon>Pseudomonadati</taxon>
        <taxon>Spirochaetota</taxon>
        <taxon>Spirochaetia</taxon>
        <taxon>Spirochaetales</taxon>
        <taxon>Breznakiellaceae</taxon>
        <taxon>Breznakiella</taxon>
    </lineage>
</organism>
<feature type="transmembrane region" description="Helical" evidence="2">
    <location>
        <begin position="105"/>
        <end position="132"/>
    </location>
</feature>